<dbReference type="PANTHER" id="PTHR42949">
    <property type="entry name" value="ANAEROBIC GLYCEROL-3-PHOSPHATE DEHYDROGENASE SUBUNIT B"/>
    <property type="match status" value="1"/>
</dbReference>
<dbReference type="InterPro" id="IPR051691">
    <property type="entry name" value="Metab_Enz_Cyan_OpOx_G3PDH"/>
</dbReference>
<dbReference type="PRINTS" id="PR00368">
    <property type="entry name" value="FADPNR"/>
</dbReference>
<accession>A0A173WM50</accession>
<feature type="domain" description="FAD/NAD(P)-binding" evidence="2">
    <location>
        <begin position="4"/>
        <end position="304"/>
    </location>
</feature>
<evidence type="ECO:0000313" key="4">
    <source>
        <dbReference type="Proteomes" id="UP000095362"/>
    </source>
</evidence>
<sequence length="422" mass="46215">MRAYDIVIIGGGPAGLAAAISAKKSGVDSVLILERDKELGGILNQCIHNGFGLHTFKEELTGPEYAGRFIDQAKELNIEYKLNTMVMDISPQKVVTAMNREEGLFEIQAKAVVLAMGCRERSRGALNIPGYRPAGIFSAGTAQRLVNIEGYMPGREVVILGSGDIGLIMARRMTFEGAKVKVVAELMPYSGGLKRNIVQCLDDYDIPLKLSHTVVDIKGKERLEGITLAQVDGHGKPIPGTEEEYSCDTLLLSVGLIPENEISRGMGVDMNPVTSGPKVNESLETNIEGVFACGNVLHVHDLVDFVSEEAETAGRNAAEYVKQGEECRQGGKEIKMNPVEGVRYTVPGTINVDRMDENLTVRFRVGGVYKNCYISAYFDDERVIHRKRPVVAPGEMEEIKLTKEQLLKYPALQTITVKIEEA</sequence>
<dbReference type="Proteomes" id="UP000095362">
    <property type="component" value="Unassembled WGS sequence"/>
</dbReference>
<dbReference type="EC" id="1.8.1.9" evidence="3"/>
<dbReference type="InterPro" id="IPR036188">
    <property type="entry name" value="FAD/NAD-bd_sf"/>
</dbReference>
<protein>
    <submittedName>
        <fullName evidence="3">Thioredoxin reductase</fullName>
        <ecNumber evidence="3">1.8.1.9</ecNumber>
    </submittedName>
</protein>
<dbReference type="InterPro" id="IPR023753">
    <property type="entry name" value="FAD/NAD-binding_dom"/>
</dbReference>
<dbReference type="AlphaFoldDB" id="A0A173WM50"/>
<dbReference type="PRINTS" id="PR00469">
    <property type="entry name" value="PNDRDTASEII"/>
</dbReference>
<evidence type="ECO:0000259" key="2">
    <source>
        <dbReference type="Pfam" id="PF07992"/>
    </source>
</evidence>
<dbReference type="GO" id="GO:0004791">
    <property type="term" value="F:thioredoxin-disulfide reductase (NADPH) activity"/>
    <property type="evidence" value="ECO:0007669"/>
    <property type="project" value="UniProtKB-EC"/>
</dbReference>
<gene>
    <name evidence="3" type="primary">trxB_1</name>
    <name evidence="3" type="ORF">ERS852481_00052</name>
</gene>
<dbReference type="EMBL" id="CYZK01000001">
    <property type="protein sequence ID" value="CUN39547.1"/>
    <property type="molecule type" value="Genomic_DNA"/>
</dbReference>
<keyword evidence="1 3" id="KW-0560">Oxidoreductase</keyword>
<dbReference type="Gene3D" id="3.50.50.60">
    <property type="entry name" value="FAD/NAD(P)-binding domain"/>
    <property type="match status" value="2"/>
</dbReference>
<proteinExistence type="predicted"/>
<dbReference type="RefSeq" id="WP_055260333.1">
    <property type="nucleotide sequence ID" value="NZ_CYZK01000001.1"/>
</dbReference>
<organism evidence="3 4">
    <name type="scientific">Coprococcus comes</name>
    <dbReference type="NCBI Taxonomy" id="410072"/>
    <lineage>
        <taxon>Bacteria</taxon>
        <taxon>Bacillati</taxon>
        <taxon>Bacillota</taxon>
        <taxon>Clostridia</taxon>
        <taxon>Lachnospirales</taxon>
        <taxon>Lachnospiraceae</taxon>
        <taxon>Coprococcus</taxon>
    </lineage>
</organism>
<dbReference type="SUPFAM" id="SSF51905">
    <property type="entry name" value="FAD/NAD(P)-binding domain"/>
    <property type="match status" value="1"/>
</dbReference>
<evidence type="ECO:0000256" key="1">
    <source>
        <dbReference type="ARBA" id="ARBA00023002"/>
    </source>
</evidence>
<dbReference type="Pfam" id="PF07992">
    <property type="entry name" value="Pyr_redox_2"/>
    <property type="match status" value="1"/>
</dbReference>
<evidence type="ECO:0000313" key="3">
    <source>
        <dbReference type="EMBL" id="CUN39547.1"/>
    </source>
</evidence>
<dbReference type="PaxDb" id="410072-ERS852525_00263"/>
<reference evidence="3 4" key="1">
    <citation type="submission" date="2015-09" db="EMBL/GenBank/DDBJ databases">
        <authorList>
            <consortium name="Pathogen Informatics"/>
        </authorList>
    </citation>
    <scope>NUCLEOTIDE SEQUENCE [LARGE SCALE GENOMIC DNA]</scope>
    <source>
        <strain evidence="3 4">2789STDY5834866</strain>
    </source>
</reference>
<dbReference type="PANTHER" id="PTHR42949:SF3">
    <property type="entry name" value="ANAEROBIC GLYCEROL-3-PHOSPHATE DEHYDROGENASE SUBUNIT B"/>
    <property type="match status" value="1"/>
</dbReference>
<dbReference type="STRING" id="410072.ERS852525_00263"/>
<name>A0A173WM50_9FIRM</name>